<dbReference type="AlphaFoldDB" id="A0A5J6LAW5"/>
<organism evidence="1 2">
    <name type="scientific">Nitrincola iocasae</name>
    <dbReference type="NCBI Taxonomy" id="2614693"/>
    <lineage>
        <taxon>Bacteria</taxon>
        <taxon>Pseudomonadati</taxon>
        <taxon>Pseudomonadota</taxon>
        <taxon>Gammaproteobacteria</taxon>
        <taxon>Oceanospirillales</taxon>
        <taxon>Oceanospirillaceae</taxon>
        <taxon>Nitrincola</taxon>
    </lineage>
</organism>
<name>A0A5J6LAW5_9GAMM</name>
<gene>
    <name evidence="1" type="ORF">F5I99_03520</name>
</gene>
<reference evidence="1 2" key="1">
    <citation type="submission" date="2019-09" db="EMBL/GenBank/DDBJ databases">
        <title>Nitrincola iocasae sp. nov., a bacterium isolated from the sediment collected at a cold seep field in South China Sea.</title>
        <authorList>
            <person name="Zhang H."/>
            <person name="Wang H."/>
            <person name="Li C."/>
        </authorList>
    </citation>
    <scope>NUCLEOTIDE SEQUENCE [LARGE SCALE GENOMIC DNA]</scope>
    <source>
        <strain evidence="1 2">KXZD1103</strain>
    </source>
</reference>
<dbReference type="KEGG" id="nik:F5I99_03520"/>
<dbReference type="EMBL" id="CP044222">
    <property type="protein sequence ID" value="QEW05630.1"/>
    <property type="molecule type" value="Genomic_DNA"/>
</dbReference>
<evidence type="ECO:0000313" key="1">
    <source>
        <dbReference type="EMBL" id="QEW05630.1"/>
    </source>
</evidence>
<sequence>MNAEIQALKQQVAELQQQLSLMDIQVEVNRSLFVALTRYFAEGNQLYIPELCDDLDQLCLVRSDQKWQTALIATAEILRALDESLPKQE</sequence>
<dbReference type="RefSeq" id="WP_151053674.1">
    <property type="nucleotide sequence ID" value="NZ_CP044222.1"/>
</dbReference>
<keyword evidence="2" id="KW-1185">Reference proteome</keyword>
<dbReference type="Proteomes" id="UP000325606">
    <property type="component" value="Chromosome"/>
</dbReference>
<proteinExistence type="predicted"/>
<evidence type="ECO:0000313" key="2">
    <source>
        <dbReference type="Proteomes" id="UP000325606"/>
    </source>
</evidence>
<accession>A0A5J6LAW5</accession>
<protein>
    <submittedName>
        <fullName evidence="1">Uncharacterized protein</fullName>
    </submittedName>
</protein>